<keyword evidence="2" id="KW-1185">Reference proteome</keyword>
<accession>A0A418VFP7</accession>
<comment type="caution">
    <text evidence="1">The sequence shown here is derived from an EMBL/GenBank/DDBJ whole genome shotgun (WGS) entry which is preliminary data.</text>
</comment>
<dbReference type="EMBL" id="QYUJ01000008">
    <property type="protein sequence ID" value="RJF74871.1"/>
    <property type="molecule type" value="Genomic_DNA"/>
</dbReference>
<dbReference type="Proteomes" id="UP000286287">
    <property type="component" value="Unassembled WGS sequence"/>
</dbReference>
<dbReference type="AlphaFoldDB" id="A0A418VFP7"/>
<dbReference type="Pfam" id="PF04463">
    <property type="entry name" value="2-thiour_desulf"/>
    <property type="match status" value="1"/>
</dbReference>
<dbReference type="PANTHER" id="PTHR30087">
    <property type="entry name" value="INNER MEMBRANE PROTEIN"/>
    <property type="match status" value="1"/>
</dbReference>
<sequence length="152" mass="17017">MERILVSACLLGERVRYDGRAAAWEPPALWLKWQRQGRLLPFCAECAAGFAVPRPKAERLGERVVEQTGADVTADFRRGAELTLAFAHRHSIRLAVLKEKSPSCGVNIIYDGSFSGRQITGEGVVAALLRQHGIQVFSEHELERVQQWLEVH</sequence>
<reference evidence="1 2" key="1">
    <citation type="submission" date="2018-09" db="EMBL/GenBank/DDBJ databases">
        <authorList>
            <person name="Zhu H."/>
        </authorList>
    </citation>
    <scope>NUCLEOTIDE SEQUENCE [LARGE SCALE GENOMIC DNA]</scope>
    <source>
        <strain evidence="1 2">K2S05-167</strain>
    </source>
</reference>
<gene>
    <name evidence="1" type="ORF">D3875_02440</name>
</gene>
<protein>
    <submittedName>
        <fullName evidence="1">DUF523 domain-containing protein</fullName>
    </submittedName>
</protein>
<proteinExistence type="predicted"/>
<name>A0A418VFP7_9DEIO</name>
<evidence type="ECO:0000313" key="1">
    <source>
        <dbReference type="EMBL" id="RJF74871.1"/>
    </source>
</evidence>
<dbReference type="OrthoDB" id="9797779at2"/>
<dbReference type="PANTHER" id="PTHR30087:SF1">
    <property type="entry name" value="HYPOTHETICAL CYTOSOLIC PROTEIN"/>
    <property type="match status" value="1"/>
</dbReference>
<dbReference type="InterPro" id="IPR007553">
    <property type="entry name" value="2-thiour_desulf"/>
</dbReference>
<organism evidence="1 2">
    <name type="scientific">Deinococcus cavernae</name>
    <dbReference type="NCBI Taxonomy" id="2320857"/>
    <lineage>
        <taxon>Bacteria</taxon>
        <taxon>Thermotogati</taxon>
        <taxon>Deinococcota</taxon>
        <taxon>Deinococci</taxon>
        <taxon>Deinococcales</taxon>
        <taxon>Deinococcaceae</taxon>
        <taxon>Deinococcus</taxon>
    </lineage>
</organism>
<evidence type="ECO:0000313" key="2">
    <source>
        <dbReference type="Proteomes" id="UP000286287"/>
    </source>
</evidence>